<dbReference type="Pfam" id="PF07654">
    <property type="entry name" value="C1-set"/>
    <property type="match status" value="1"/>
</dbReference>
<feature type="domain" description="Ig-like" evidence="3">
    <location>
        <begin position="72"/>
        <end position="174"/>
    </location>
</feature>
<name>A0A8V1ABU0_CHICK</name>
<dbReference type="InterPro" id="IPR013106">
    <property type="entry name" value="Ig_V-set"/>
</dbReference>
<dbReference type="SMART" id="SM00408">
    <property type="entry name" value="IGc2"/>
    <property type="match status" value="2"/>
</dbReference>
<reference evidence="4" key="2">
    <citation type="submission" date="2025-08" db="UniProtKB">
        <authorList>
            <consortium name="Ensembl"/>
        </authorList>
    </citation>
    <scope>IDENTIFICATION</scope>
    <source>
        <strain evidence="4">broiler</strain>
    </source>
</reference>
<dbReference type="FunCoup" id="A0A8V1ABU0">
    <property type="interactions" value="1"/>
</dbReference>
<evidence type="ECO:0000256" key="2">
    <source>
        <dbReference type="SAM" id="MobiDB-lite"/>
    </source>
</evidence>
<evidence type="ECO:0000259" key="3">
    <source>
        <dbReference type="PROSITE" id="PS50835"/>
    </source>
</evidence>
<dbReference type="SMART" id="SM00407">
    <property type="entry name" value="IGc1"/>
    <property type="match status" value="1"/>
</dbReference>
<organism evidence="4 5">
    <name type="scientific">Gallus gallus</name>
    <name type="common">Chicken</name>
    <dbReference type="NCBI Taxonomy" id="9031"/>
    <lineage>
        <taxon>Eukaryota</taxon>
        <taxon>Metazoa</taxon>
        <taxon>Chordata</taxon>
        <taxon>Craniata</taxon>
        <taxon>Vertebrata</taxon>
        <taxon>Euteleostomi</taxon>
        <taxon>Archelosauria</taxon>
        <taxon>Archosauria</taxon>
        <taxon>Dinosauria</taxon>
        <taxon>Saurischia</taxon>
        <taxon>Theropoda</taxon>
        <taxon>Coelurosauria</taxon>
        <taxon>Aves</taxon>
        <taxon>Neognathae</taxon>
        <taxon>Galloanserae</taxon>
        <taxon>Galliformes</taxon>
        <taxon>Phasianidae</taxon>
        <taxon>Phasianinae</taxon>
        <taxon>Gallus</taxon>
    </lineage>
</organism>
<dbReference type="Gene3D" id="2.60.40.10">
    <property type="entry name" value="Immunoglobulins"/>
    <property type="match status" value="2"/>
</dbReference>
<dbReference type="PROSITE" id="PS50835">
    <property type="entry name" value="IG_LIKE"/>
    <property type="match status" value="2"/>
</dbReference>
<reference evidence="4" key="3">
    <citation type="submission" date="2025-09" db="UniProtKB">
        <authorList>
            <consortium name="Ensembl"/>
        </authorList>
    </citation>
    <scope>IDENTIFICATION</scope>
    <source>
        <strain evidence="4">broiler</strain>
    </source>
</reference>
<dbReference type="Pfam" id="PF07686">
    <property type="entry name" value="V-set"/>
    <property type="match status" value="1"/>
</dbReference>
<dbReference type="Proteomes" id="UP000000539">
    <property type="component" value="Chromosome 19"/>
</dbReference>
<accession>A0A8V1ABU0</accession>
<sequence length="428" mass="47330">MLDCRISPYFTANTQILWPGRKVKAHGLDTWFTCTIEHAAGKYTATAFLVQGHEDREHQTPGQLHQGIAEQTRVSAVLAARTRLPRVRTALGKDVVLDCAFAADPRAAVAVRWALRKKGRHERYIATSGGRAEMFPQEPRGNASLLIRRVELSDEGTYICTVEAAALVLEQAIQLQITEKPTVTVNVNSLSLVEGEQQKLVCDVRNYYPADIHVQWLREPQSAGQLPDTVPNVLTSSHLRSSNGTYSFSRFFLLTATLRDNGHTYTCRVEHSSLQAPIRRSVTVAVREATSTTWLLLLLLLGLTGCLVASLHHLHQGYTQCYIHSNNEACSKVPRGAHPSRTQPRQCNAPCGDRGHAAPPAPTAPAAAAAEEPRGRVLHRGYRTRRCQGNIPAPHLPSPKSPKLWKETESVLRTVPFYPEKKSTSICI</sequence>
<keyword evidence="5" id="KW-1185">Reference proteome</keyword>
<dbReference type="InterPro" id="IPR013783">
    <property type="entry name" value="Ig-like_fold"/>
</dbReference>
<dbReference type="GeneTree" id="ENSGT00940000165285"/>
<dbReference type="SMART" id="SM00409">
    <property type="entry name" value="IG"/>
    <property type="match status" value="2"/>
</dbReference>
<evidence type="ECO:0000256" key="1">
    <source>
        <dbReference type="ARBA" id="ARBA00023319"/>
    </source>
</evidence>
<dbReference type="GlyGen" id="A0A8V1ABU0">
    <property type="glycosylation" value="2 sites"/>
</dbReference>
<dbReference type="PROSITE" id="PS00290">
    <property type="entry name" value="IG_MHC"/>
    <property type="match status" value="1"/>
</dbReference>
<evidence type="ECO:0000313" key="5">
    <source>
        <dbReference type="Proteomes" id="UP000000539"/>
    </source>
</evidence>
<dbReference type="InterPro" id="IPR050380">
    <property type="entry name" value="Immune_Resp_Modulators"/>
</dbReference>
<dbReference type="InterPro" id="IPR003006">
    <property type="entry name" value="Ig/MHC_CS"/>
</dbReference>
<evidence type="ECO:0000313" key="4">
    <source>
        <dbReference type="Ensembl" id="ENSGALP00010043463.1"/>
    </source>
</evidence>
<proteinExistence type="predicted"/>
<dbReference type="Ensembl" id="ENSGALT00010070772.1">
    <property type="protein sequence ID" value="ENSGALP00010043463.1"/>
    <property type="gene ID" value="ENSGALG00010029267.1"/>
</dbReference>
<gene>
    <name evidence="4" type="primary">XAF1</name>
</gene>
<dbReference type="AlphaFoldDB" id="A0A8V1ABU0"/>
<dbReference type="PANTHER" id="PTHR23411">
    <property type="entry name" value="TAPASIN"/>
    <property type="match status" value="1"/>
</dbReference>
<dbReference type="SUPFAM" id="SSF48726">
    <property type="entry name" value="Immunoglobulin"/>
    <property type="match status" value="2"/>
</dbReference>
<protein>
    <recommendedName>
        <fullName evidence="3">Ig-like domain-containing protein</fullName>
    </recommendedName>
</protein>
<feature type="domain" description="Ig-like" evidence="3">
    <location>
        <begin position="181"/>
        <end position="283"/>
    </location>
</feature>
<dbReference type="InterPro" id="IPR007110">
    <property type="entry name" value="Ig-like_dom"/>
</dbReference>
<dbReference type="InterPro" id="IPR003599">
    <property type="entry name" value="Ig_sub"/>
</dbReference>
<feature type="region of interest" description="Disordered" evidence="2">
    <location>
        <begin position="334"/>
        <end position="375"/>
    </location>
</feature>
<dbReference type="InterPro" id="IPR003597">
    <property type="entry name" value="Ig_C1-set"/>
</dbReference>
<reference evidence="4" key="1">
    <citation type="submission" date="2020-11" db="EMBL/GenBank/DDBJ databases">
        <title>Gallus gallus (Chicken) genome, bGalGal1, GRCg7b, maternal haplotype autosomes + Z &amp; W.</title>
        <authorList>
            <person name="Warren W."/>
            <person name="Formenti G."/>
            <person name="Fedrigo O."/>
            <person name="Haase B."/>
            <person name="Mountcastle J."/>
            <person name="Balacco J."/>
            <person name="Tracey A."/>
            <person name="Schneider V."/>
            <person name="Okimoto R."/>
            <person name="Cheng H."/>
            <person name="Hawken R."/>
            <person name="Howe K."/>
            <person name="Jarvis E.D."/>
        </authorList>
    </citation>
    <scope>NUCLEOTIDE SEQUENCE [LARGE SCALE GENOMIC DNA]</scope>
    <source>
        <strain evidence="4">Broiler</strain>
    </source>
</reference>
<dbReference type="InterPro" id="IPR003598">
    <property type="entry name" value="Ig_sub2"/>
</dbReference>
<keyword evidence="1" id="KW-0393">Immunoglobulin domain</keyword>
<dbReference type="InterPro" id="IPR036179">
    <property type="entry name" value="Ig-like_dom_sf"/>
</dbReference>